<protein>
    <recommendedName>
        <fullName evidence="3">Leucine-binding protein domain-containing protein</fullName>
    </recommendedName>
</protein>
<dbReference type="EMBL" id="REGA01000005">
    <property type="protein sequence ID" value="RQG95467.1"/>
    <property type="molecule type" value="Genomic_DNA"/>
</dbReference>
<dbReference type="OrthoDB" id="162762at2157"/>
<dbReference type="AlphaFoldDB" id="A0A3N6M1B8"/>
<gene>
    <name evidence="1" type="ORF">EA473_08375</name>
</gene>
<dbReference type="InterPro" id="IPR028082">
    <property type="entry name" value="Peripla_BP_I"/>
</dbReference>
<dbReference type="Proteomes" id="UP000282323">
    <property type="component" value="Unassembled WGS sequence"/>
</dbReference>
<proteinExistence type="predicted"/>
<dbReference type="SUPFAM" id="SSF53822">
    <property type="entry name" value="Periplasmic binding protein-like I"/>
    <property type="match status" value="1"/>
</dbReference>
<keyword evidence="2" id="KW-1185">Reference proteome</keyword>
<evidence type="ECO:0008006" key="3">
    <source>
        <dbReference type="Google" id="ProtNLM"/>
    </source>
</evidence>
<evidence type="ECO:0000313" key="1">
    <source>
        <dbReference type="EMBL" id="RQG95467.1"/>
    </source>
</evidence>
<dbReference type="RefSeq" id="WP_124195176.1">
    <property type="nucleotide sequence ID" value="NZ_REGA01000005.1"/>
</dbReference>
<accession>A0A3N6M1B8</accession>
<reference evidence="1 2" key="1">
    <citation type="submission" date="2018-10" db="EMBL/GenBank/DDBJ databases">
        <title>Natrarchaeobius chitinivorans gen. nov., sp. nov., and Natrarchaeobius haloalkaliphilus sp. nov., alkaliphilic, chitin-utilizing haloarchaea from hypersaline alkaline lakes.</title>
        <authorList>
            <person name="Sorokin D.Y."/>
            <person name="Elcheninov A.G."/>
            <person name="Kostrikina N.A."/>
            <person name="Bale N.J."/>
            <person name="Sinninghe Damste J.S."/>
            <person name="Khijniak T.V."/>
            <person name="Kublanov I.V."/>
            <person name="Toshchakov S.V."/>
        </authorList>
    </citation>
    <scope>NUCLEOTIDE SEQUENCE [LARGE SCALE GENOMIC DNA]</scope>
    <source>
        <strain evidence="1 2">AArcht4T</strain>
    </source>
</reference>
<evidence type="ECO:0000313" key="2">
    <source>
        <dbReference type="Proteomes" id="UP000282323"/>
    </source>
</evidence>
<organism evidence="1 2">
    <name type="scientific">Natrarchaeobius chitinivorans</name>
    <dbReference type="NCBI Taxonomy" id="1679083"/>
    <lineage>
        <taxon>Archaea</taxon>
        <taxon>Methanobacteriati</taxon>
        <taxon>Methanobacteriota</taxon>
        <taxon>Stenosarchaea group</taxon>
        <taxon>Halobacteria</taxon>
        <taxon>Halobacteriales</taxon>
        <taxon>Natrialbaceae</taxon>
        <taxon>Natrarchaeobius</taxon>
    </lineage>
</organism>
<name>A0A3N6M1B8_NATCH</name>
<sequence>MTVDGLTPETVRDAIAETQFESLYGPVQFGEDGAISREMVVFQWQPDAGRQLVWPKEISQADSIYPAPTWDER</sequence>
<comment type="caution">
    <text evidence="1">The sequence shown here is derived from an EMBL/GenBank/DDBJ whole genome shotgun (WGS) entry which is preliminary data.</text>
</comment>